<keyword evidence="2" id="KW-1185">Reference proteome</keyword>
<name>A0AA87Z0I2_FICCA</name>
<dbReference type="AlphaFoldDB" id="A0AA87Z0I2"/>
<dbReference type="Proteomes" id="UP001187192">
    <property type="component" value="Unassembled WGS sequence"/>
</dbReference>
<organism evidence="1 2">
    <name type="scientific">Ficus carica</name>
    <name type="common">Common fig</name>
    <dbReference type="NCBI Taxonomy" id="3494"/>
    <lineage>
        <taxon>Eukaryota</taxon>
        <taxon>Viridiplantae</taxon>
        <taxon>Streptophyta</taxon>
        <taxon>Embryophyta</taxon>
        <taxon>Tracheophyta</taxon>
        <taxon>Spermatophyta</taxon>
        <taxon>Magnoliopsida</taxon>
        <taxon>eudicotyledons</taxon>
        <taxon>Gunneridae</taxon>
        <taxon>Pentapetalae</taxon>
        <taxon>rosids</taxon>
        <taxon>fabids</taxon>
        <taxon>Rosales</taxon>
        <taxon>Moraceae</taxon>
        <taxon>Ficeae</taxon>
        <taxon>Ficus</taxon>
    </lineage>
</organism>
<evidence type="ECO:0000313" key="2">
    <source>
        <dbReference type="Proteomes" id="UP001187192"/>
    </source>
</evidence>
<dbReference type="EMBL" id="BTGU01003805">
    <property type="protein sequence ID" value="GMN19651.1"/>
    <property type="molecule type" value="Genomic_DNA"/>
</dbReference>
<comment type="caution">
    <text evidence="1">The sequence shown here is derived from an EMBL/GenBank/DDBJ whole genome shotgun (WGS) entry which is preliminary data.</text>
</comment>
<sequence length="115" mass="13511">MIDIRLPLWAVEDPYPMFFLIAGSNLQLRSELKQLNPEHSISGKYRSHLHYAMTCYAMFSRMPCLQECHVYKNAMFSRIPCLQKCHVFKNIMFSSQECHVFKNAMFSRMSCYGKG</sequence>
<proteinExistence type="predicted"/>
<reference evidence="1" key="1">
    <citation type="submission" date="2023-07" db="EMBL/GenBank/DDBJ databases">
        <title>draft genome sequence of fig (Ficus carica).</title>
        <authorList>
            <person name="Takahashi T."/>
            <person name="Nishimura K."/>
        </authorList>
    </citation>
    <scope>NUCLEOTIDE SEQUENCE</scope>
</reference>
<gene>
    <name evidence="1" type="ORF">TIFTF001_045217</name>
</gene>
<protein>
    <submittedName>
        <fullName evidence="1">Uncharacterized protein</fullName>
    </submittedName>
</protein>
<evidence type="ECO:0000313" key="1">
    <source>
        <dbReference type="EMBL" id="GMN19651.1"/>
    </source>
</evidence>
<accession>A0AA87Z0I2</accession>